<keyword evidence="2" id="KW-1185">Reference proteome</keyword>
<comment type="caution">
    <text evidence="1">The sequence shown here is derived from an EMBL/GenBank/DDBJ whole genome shotgun (WGS) entry which is preliminary data.</text>
</comment>
<dbReference type="Proteomes" id="UP001054837">
    <property type="component" value="Unassembled WGS sequence"/>
</dbReference>
<evidence type="ECO:0000313" key="1">
    <source>
        <dbReference type="EMBL" id="GIY33302.1"/>
    </source>
</evidence>
<protein>
    <recommendedName>
        <fullName evidence="3">Ribosomal protein S14</fullName>
    </recommendedName>
</protein>
<dbReference type="EMBL" id="BPLQ01007926">
    <property type="protein sequence ID" value="GIY33302.1"/>
    <property type="molecule type" value="Genomic_DNA"/>
</dbReference>
<evidence type="ECO:0000313" key="2">
    <source>
        <dbReference type="Proteomes" id="UP001054837"/>
    </source>
</evidence>
<sequence>MQNCLALSRRMKNDTIFLHHRGKKPTHNKSSRIVTYILLSALKIACSRKGGNSDLCPRAKVTIGIPGVSPRMPYCVIRHCGRLKGLYWSIEKEARTFGEYSGFFY</sequence>
<name>A0AAV4SLV9_9ARAC</name>
<reference evidence="1 2" key="1">
    <citation type="submission" date="2021-06" db="EMBL/GenBank/DDBJ databases">
        <title>Caerostris darwini draft genome.</title>
        <authorList>
            <person name="Kono N."/>
            <person name="Arakawa K."/>
        </authorList>
    </citation>
    <scope>NUCLEOTIDE SEQUENCE [LARGE SCALE GENOMIC DNA]</scope>
</reference>
<gene>
    <name evidence="1" type="ORF">CDAR_382901</name>
</gene>
<organism evidence="1 2">
    <name type="scientific">Caerostris darwini</name>
    <dbReference type="NCBI Taxonomy" id="1538125"/>
    <lineage>
        <taxon>Eukaryota</taxon>
        <taxon>Metazoa</taxon>
        <taxon>Ecdysozoa</taxon>
        <taxon>Arthropoda</taxon>
        <taxon>Chelicerata</taxon>
        <taxon>Arachnida</taxon>
        <taxon>Araneae</taxon>
        <taxon>Araneomorphae</taxon>
        <taxon>Entelegynae</taxon>
        <taxon>Araneoidea</taxon>
        <taxon>Araneidae</taxon>
        <taxon>Caerostris</taxon>
    </lineage>
</organism>
<dbReference type="AlphaFoldDB" id="A0AAV4SLV9"/>
<accession>A0AAV4SLV9</accession>
<evidence type="ECO:0008006" key="3">
    <source>
        <dbReference type="Google" id="ProtNLM"/>
    </source>
</evidence>
<proteinExistence type="predicted"/>